<feature type="compositionally biased region" description="Polar residues" evidence="1">
    <location>
        <begin position="41"/>
        <end position="50"/>
    </location>
</feature>
<dbReference type="Proteomes" id="UP001165121">
    <property type="component" value="Unassembled WGS sequence"/>
</dbReference>
<proteinExistence type="predicted"/>
<name>A0A9W6X126_9STRA</name>
<keyword evidence="2" id="KW-1133">Transmembrane helix</keyword>
<feature type="transmembrane region" description="Helical" evidence="2">
    <location>
        <begin position="282"/>
        <end position="301"/>
    </location>
</feature>
<protein>
    <submittedName>
        <fullName evidence="3">Unnamed protein product</fullName>
    </submittedName>
</protein>
<keyword evidence="2" id="KW-0812">Transmembrane</keyword>
<dbReference type="OrthoDB" id="70344at2759"/>
<comment type="caution">
    <text evidence="3">The sequence shown here is derived from an EMBL/GenBank/DDBJ whole genome shotgun (WGS) entry which is preliminary data.</text>
</comment>
<keyword evidence="2" id="KW-0472">Membrane</keyword>
<evidence type="ECO:0000313" key="4">
    <source>
        <dbReference type="Proteomes" id="UP001165121"/>
    </source>
</evidence>
<feature type="compositionally biased region" description="Basic and acidic residues" evidence="1">
    <location>
        <begin position="631"/>
        <end position="642"/>
    </location>
</feature>
<feature type="compositionally biased region" description="Low complexity" evidence="1">
    <location>
        <begin position="643"/>
        <end position="660"/>
    </location>
</feature>
<organism evidence="3 4">
    <name type="scientific">Phytophthora fragariaefolia</name>
    <dbReference type="NCBI Taxonomy" id="1490495"/>
    <lineage>
        <taxon>Eukaryota</taxon>
        <taxon>Sar</taxon>
        <taxon>Stramenopiles</taxon>
        <taxon>Oomycota</taxon>
        <taxon>Peronosporomycetes</taxon>
        <taxon>Peronosporales</taxon>
        <taxon>Peronosporaceae</taxon>
        <taxon>Phytophthora</taxon>
    </lineage>
</organism>
<feature type="transmembrane region" description="Helical" evidence="2">
    <location>
        <begin position="75"/>
        <end position="102"/>
    </location>
</feature>
<evidence type="ECO:0000313" key="3">
    <source>
        <dbReference type="EMBL" id="GMF26275.1"/>
    </source>
</evidence>
<feature type="region of interest" description="Disordered" evidence="1">
    <location>
        <begin position="41"/>
        <end position="63"/>
    </location>
</feature>
<evidence type="ECO:0000256" key="1">
    <source>
        <dbReference type="SAM" id="MobiDB-lite"/>
    </source>
</evidence>
<accession>A0A9W6X126</accession>
<dbReference type="AlphaFoldDB" id="A0A9W6X126"/>
<dbReference type="SUPFAM" id="SSF52058">
    <property type="entry name" value="L domain-like"/>
    <property type="match status" value="1"/>
</dbReference>
<evidence type="ECO:0000256" key="2">
    <source>
        <dbReference type="SAM" id="Phobius"/>
    </source>
</evidence>
<feature type="transmembrane region" description="Helical" evidence="2">
    <location>
        <begin position="242"/>
        <end position="262"/>
    </location>
</feature>
<keyword evidence="4" id="KW-1185">Reference proteome</keyword>
<feature type="transmembrane region" description="Helical" evidence="2">
    <location>
        <begin position="421"/>
        <end position="440"/>
    </location>
</feature>
<sequence length="788" mass="87181">MRTVHSHSFQVRHGGRCNSEALISLAISDLQNLNPTSFSCTRTDGMSSTRDLQRKRTSSSGPQPLTLELSPTAYIAMWFFIVVFHTACGTFLICVAVTYWFLTTGTMPFYVSDYSLTGTQYYHFYGFAFGMVGGMHGIQLLRLIFLSFRSRKFTFQSNTPSAQDFIKRVFTNHGLIRGLSSRPSFSRIRKRIMQFWYIFFSHKGLFGVESEHFSTIFALREVLEVGAQTYQGYRASILLPRVGLNALVVALLIANCWSTAATEYFLRKTPALERAAALTCDALISFGIMTVVPLMIFVPYMEAFDIPNKLFKNGDFLYDPVAITKLVLENRLIFASGLFDFGTKLIPQLSIFLSLVTISELVTRGDVKVIPGATTETIQSVAVKSTAAKPDSIILSTDNKNAGASQSSGERKALLKYKEGTASALFFIWGSIVLILHALAAQRASHYKVVGCRAITRPWFSNGKEPCSSLVYDCHAENVMSPNTSSFDRVDPAALSTLAIVHCPALVMPPDLQRFTNLAMIHIYNSTIVDWNVDSSISATEHTRLLSVLVGKSNMTEFPQGLLQPLPATMLSVQFSETNLTKILDDLYLRWHFLTTIVFENGILTEIPYQTLSPSDLYIVVRGEPHRDAFVTRSDAARDDYPRAAAQEQPAERAPGAARGSNRPHHVAQRAEHVGDHNTGVGEKPNDGRVGVRHAVLRGASDRPRARVQSAVLRAPRDAGILLPHALVRSAVFFLTQLYARVLLATVPNTTPTTPFLRASTTPKVCVRQTGGQVQRVEVGRAAANQRS</sequence>
<feature type="transmembrane region" description="Helical" evidence="2">
    <location>
        <begin position="122"/>
        <end position="145"/>
    </location>
</feature>
<feature type="region of interest" description="Disordered" evidence="1">
    <location>
        <begin position="631"/>
        <end position="690"/>
    </location>
</feature>
<gene>
    <name evidence="3" type="ORF">Pfra01_000490600</name>
</gene>
<reference evidence="3" key="1">
    <citation type="submission" date="2023-04" db="EMBL/GenBank/DDBJ databases">
        <title>Phytophthora fragariaefolia NBRC 109709.</title>
        <authorList>
            <person name="Ichikawa N."/>
            <person name="Sato H."/>
            <person name="Tonouchi N."/>
        </authorList>
    </citation>
    <scope>NUCLEOTIDE SEQUENCE</scope>
    <source>
        <strain evidence="3">NBRC 109709</strain>
    </source>
</reference>
<dbReference type="EMBL" id="BSXT01000392">
    <property type="protein sequence ID" value="GMF26275.1"/>
    <property type="molecule type" value="Genomic_DNA"/>
</dbReference>